<dbReference type="CDD" id="cd12797">
    <property type="entry name" value="M23_peptidase"/>
    <property type="match status" value="1"/>
</dbReference>
<dbReference type="AlphaFoldDB" id="A0A345DD49"/>
<accession>A0A345DD49</accession>
<proteinExistence type="predicted"/>
<feature type="domain" description="M23ase beta-sheet core" evidence="8">
    <location>
        <begin position="194"/>
        <end position="288"/>
    </location>
</feature>
<dbReference type="EC" id="3.4.24.-" evidence="9"/>
<dbReference type="PANTHER" id="PTHR21666">
    <property type="entry name" value="PEPTIDASE-RELATED"/>
    <property type="match status" value="1"/>
</dbReference>
<evidence type="ECO:0000256" key="4">
    <source>
        <dbReference type="ARBA" id="ARBA00022801"/>
    </source>
</evidence>
<feature type="region of interest" description="Disordered" evidence="7">
    <location>
        <begin position="114"/>
        <end position="133"/>
    </location>
</feature>
<evidence type="ECO:0000313" key="9">
    <source>
        <dbReference type="EMBL" id="AXF86287.1"/>
    </source>
</evidence>
<reference evidence="10" key="1">
    <citation type="submission" date="2018-07" db="EMBL/GenBank/DDBJ databases">
        <authorList>
            <person name="Kim H."/>
        </authorList>
    </citation>
    <scope>NUCLEOTIDE SEQUENCE [LARGE SCALE GENOMIC DNA]</scope>
    <source>
        <strain evidence="10">F02</strain>
    </source>
</reference>
<keyword evidence="3" id="KW-0479">Metal-binding</keyword>
<keyword evidence="10" id="KW-1185">Reference proteome</keyword>
<evidence type="ECO:0000256" key="2">
    <source>
        <dbReference type="ARBA" id="ARBA00022670"/>
    </source>
</evidence>
<evidence type="ECO:0000313" key="10">
    <source>
        <dbReference type="Proteomes" id="UP000252182"/>
    </source>
</evidence>
<protein>
    <submittedName>
        <fullName evidence="9">Murein DD-endopeptidase MepM</fullName>
        <ecNumber evidence="9">3.4.24.-</ecNumber>
    </submittedName>
</protein>
<keyword evidence="2" id="KW-0645">Protease</keyword>
<dbReference type="GO" id="GO:0006508">
    <property type="term" value="P:proteolysis"/>
    <property type="evidence" value="ECO:0007669"/>
    <property type="project" value="UniProtKB-KW"/>
</dbReference>
<dbReference type="InterPro" id="IPR011055">
    <property type="entry name" value="Dup_hybrid_motif"/>
</dbReference>
<evidence type="ECO:0000256" key="1">
    <source>
        <dbReference type="ARBA" id="ARBA00001947"/>
    </source>
</evidence>
<dbReference type="EMBL" id="CP031124">
    <property type="protein sequence ID" value="AXF86287.1"/>
    <property type="molecule type" value="Genomic_DNA"/>
</dbReference>
<dbReference type="Proteomes" id="UP000252182">
    <property type="component" value="Chromosome"/>
</dbReference>
<keyword evidence="4 9" id="KW-0378">Hydrolase</keyword>
<keyword evidence="5" id="KW-0862">Zinc</keyword>
<evidence type="ECO:0000256" key="6">
    <source>
        <dbReference type="ARBA" id="ARBA00023049"/>
    </source>
</evidence>
<dbReference type="InterPro" id="IPR016047">
    <property type="entry name" value="M23ase_b-sheet_dom"/>
</dbReference>
<evidence type="ECO:0000259" key="8">
    <source>
        <dbReference type="Pfam" id="PF01551"/>
    </source>
</evidence>
<dbReference type="InterPro" id="IPR050570">
    <property type="entry name" value="Cell_wall_metabolism_enzyme"/>
</dbReference>
<name>A0A345DD49_9BURK</name>
<gene>
    <name evidence="9" type="primary">mepM</name>
    <name evidence="9" type="ORF">DTO96_102033</name>
</gene>
<dbReference type="PANTHER" id="PTHR21666:SF288">
    <property type="entry name" value="CELL DIVISION PROTEIN YTFB"/>
    <property type="match status" value="1"/>
</dbReference>
<dbReference type="FunFam" id="2.70.70.10:FF:000006">
    <property type="entry name" value="M23 family peptidase"/>
    <property type="match status" value="1"/>
</dbReference>
<dbReference type="KEGG" id="hyf:DTO96_102033"/>
<dbReference type="SUPFAM" id="SSF51261">
    <property type="entry name" value="Duplicated hybrid motif"/>
    <property type="match status" value="1"/>
</dbReference>
<dbReference type="GO" id="GO:0046872">
    <property type="term" value="F:metal ion binding"/>
    <property type="evidence" value="ECO:0007669"/>
    <property type="project" value="UniProtKB-KW"/>
</dbReference>
<keyword evidence="6" id="KW-0482">Metalloprotease</keyword>
<dbReference type="GO" id="GO:0004222">
    <property type="term" value="F:metalloendopeptidase activity"/>
    <property type="evidence" value="ECO:0007669"/>
    <property type="project" value="TreeGrafter"/>
</dbReference>
<dbReference type="Gene3D" id="2.70.70.10">
    <property type="entry name" value="Glucose Permease (Domain IIA)"/>
    <property type="match status" value="1"/>
</dbReference>
<organism evidence="9 10">
    <name type="scientific">Ephemeroptericola cinctiostellae</name>
    <dbReference type="NCBI Taxonomy" id="2268024"/>
    <lineage>
        <taxon>Bacteria</taxon>
        <taxon>Pseudomonadati</taxon>
        <taxon>Pseudomonadota</taxon>
        <taxon>Betaproteobacteria</taxon>
        <taxon>Burkholderiales</taxon>
        <taxon>Burkholderiaceae</taxon>
        <taxon>Ephemeroptericola</taxon>
    </lineage>
</organism>
<evidence type="ECO:0000256" key="3">
    <source>
        <dbReference type="ARBA" id="ARBA00022723"/>
    </source>
</evidence>
<sequence length="295" mass="32229">MASSFFKKKSRMKKPKHSTIMVISNDQRTETMRVNSWLLHNMKPTIIALTVLATALAIGFAVFAIQSKKAIEENTALQAKIKDLESYNSAEAAAKINELKKTEKTVLQLEEYLNQRGANKPPPKSKADSLEPQPMGGAYRPIAGEIPFTSRYNQHAQDLLEAIQNTPIGVPHDGYLTSRFGNRANPFSGQGAENHPGLDFKAQTGDPIHATADGEVIFAGVMNGYGNVVKIAHKSGYETLFAHMSAINTTLGQKVKAGDVIGKVGSTGRSTGPHLHYEVRLNNEPLDPENFLTFN</sequence>
<dbReference type="Pfam" id="PF01551">
    <property type="entry name" value="Peptidase_M23"/>
    <property type="match status" value="1"/>
</dbReference>
<evidence type="ECO:0000256" key="5">
    <source>
        <dbReference type="ARBA" id="ARBA00022833"/>
    </source>
</evidence>
<evidence type="ECO:0000256" key="7">
    <source>
        <dbReference type="SAM" id="MobiDB-lite"/>
    </source>
</evidence>
<comment type="cofactor">
    <cofactor evidence="1">
        <name>Zn(2+)</name>
        <dbReference type="ChEBI" id="CHEBI:29105"/>
    </cofactor>
</comment>